<dbReference type="Pfam" id="PF05552">
    <property type="entry name" value="MS_channel_1st_1"/>
    <property type="match status" value="2"/>
</dbReference>
<sequence>MIVAQSAATLQGSFNDVWFTVVQFVPAIIAAAVIFVIGWIVGMILAKVIEQVVDVLRIDDALKASGVSEAVKDAGFHLSAGKLLGGLVKWFVILVFLIASLEVLGLVRVTIFLQQVVLMYLPQVIVAVLIIILAAVVAEVVKNIVIGSARAAGVHQANLAGAVAKWAIWIFAILAALNQLGVAAAFWQTLFTGIVVALSLAFGLAFGLGGKEAAARTIEKLRSEMTHDR</sequence>
<dbReference type="InterPro" id="IPR008910">
    <property type="entry name" value="MSC_TM_helix"/>
</dbReference>
<dbReference type="AlphaFoldDB" id="A0A1F6DB52"/>
<dbReference type="Gene3D" id="1.10.287.1260">
    <property type="match status" value="2"/>
</dbReference>
<keyword evidence="1" id="KW-1133">Transmembrane helix</keyword>
<proteinExistence type="predicted"/>
<dbReference type="Proteomes" id="UP000176377">
    <property type="component" value="Unassembled WGS sequence"/>
</dbReference>
<reference evidence="2 3" key="1">
    <citation type="journal article" date="2016" name="Nat. Commun.">
        <title>Thousands of microbial genomes shed light on interconnected biogeochemical processes in an aquifer system.</title>
        <authorList>
            <person name="Anantharaman K."/>
            <person name="Brown C.T."/>
            <person name="Hug L.A."/>
            <person name="Sharon I."/>
            <person name="Castelle C.J."/>
            <person name="Probst A.J."/>
            <person name="Thomas B.C."/>
            <person name="Singh A."/>
            <person name="Wilkins M.J."/>
            <person name="Karaoz U."/>
            <person name="Brodie E.L."/>
            <person name="Williams K.H."/>
            <person name="Hubbard S.S."/>
            <person name="Banfield J.F."/>
        </authorList>
    </citation>
    <scope>NUCLEOTIDE SEQUENCE [LARGE SCALE GENOMIC DNA]</scope>
</reference>
<gene>
    <name evidence="2" type="ORF">A2765_02885</name>
</gene>
<evidence type="ECO:0008006" key="4">
    <source>
        <dbReference type="Google" id="ProtNLM"/>
    </source>
</evidence>
<feature type="transmembrane region" description="Helical" evidence="1">
    <location>
        <begin position="159"/>
        <end position="180"/>
    </location>
</feature>
<feature type="transmembrane region" description="Helical" evidence="1">
    <location>
        <begin position="117"/>
        <end position="138"/>
    </location>
</feature>
<feature type="transmembrane region" description="Helical" evidence="1">
    <location>
        <begin position="186"/>
        <end position="208"/>
    </location>
</feature>
<comment type="caution">
    <text evidence="2">The sequence shown here is derived from an EMBL/GenBank/DDBJ whole genome shotgun (WGS) entry which is preliminary data.</text>
</comment>
<protein>
    <recommendedName>
        <fullName evidence="4">Small-conductance mechanosensitive ion channel</fullName>
    </recommendedName>
</protein>
<keyword evidence="1" id="KW-0812">Transmembrane</keyword>
<name>A0A1F6DB52_9BACT</name>
<feature type="transmembrane region" description="Helical" evidence="1">
    <location>
        <begin position="90"/>
        <end position="111"/>
    </location>
</feature>
<evidence type="ECO:0000313" key="2">
    <source>
        <dbReference type="EMBL" id="OGG58644.1"/>
    </source>
</evidence>
<feature type="transmembrane region" description="Helical" evidence="1">
    <location>
        <begin position="24"/>
        <end position="46"/>
    </location>
</feature>
<dbReference type="EMBL" id="MFLA01000032">
    <property type="protein sequence ID" value="OGG58644.1"/>
    <property type="molecule type" value="Genomic_DNA"/>
</dbReference>
<evidence type="ECO:0000256" key="1">
    <source>
        <dbReference type="SAM" id="Phobius"/>
    </source>
</evidence>
<organism evidence="2 3">
    <name type="scientific">Candidatus Kaiserbacteria bacterium RIFCSPHIGHO2_01_FULL_56_24</name>
    <dbReference type="NCBI Taxonomy" id="1798487"/>
    <lineage>
        <taxon>Bacteria</taxon>
        <taxon>Candidatus Kaiseribacteriota</taxon>
    </lineage>
</organism>
<accession>A0A1F6DB52</accession>
<keyword evidence="1" id="KW-0472">Membrane</keyword>
<evidence type="ECO:0000313" key="3">
    <source>
        <dbReference type="Proteomes" id="UP000176377"/>
    </source>
</evidence>